<evidence type="ECO:0000313" key="1">
    <source>
        <dbReference type="EMBL" id="EWS99805.1"/>
    </source>
</evidence>
<dbReference type="AlphaFoldDB" id="W9G132"/>
<evidence type="ECO:0008006" key="3">
    <source>
        <dbReference type="Google" id="ProtNLM"/>
    </source>
</evidence>
<dbReference type="STRING" id="1386089.N865_20645"/>
<proteinExistence type="predicted"/>
<keyword evidence="2" id="KW-1185">Reference proteome</keyword>
<dbReference type="PATRIC" id="fig|1386089.3.peg.3966"/>
<organism evidence="1 2">
    <name type="scientific">Intrasporangium oryzae NRRL B-24470</name>
    <dbReference type="NCBI Taxonomy" id="1386089"/>
    <lineage>
        <taxon>Bacteria</taxon>
        <taxon>Bacillati</taxon>
        <taxon>Actinomycetota</taxon>
        <taxon>Actinomycetes</taxon>
        <taxon>Micrococcales</taxon>
        <taxon>Intrasporangiaceae</taxon>
        <taxon>Intrasporangium</taxon>
    </lineage>
</organism>
<dbReference type="EMBL" id="AWSA01000070">
    <property type="protein sequence ID" value="EWS99805.1"/>
    <property type="molecule type" value="Genomic_DNA"/>
</dbReference>
<dbReference type="InterPro" id="IPR021491">
    <property type="entry name" value="DUF3145"/>
</dbReference>
<name>W9G132_9MICO</name>
<dbReference type="Proteomes" id="UP000019489">
    <property type="component" value="Unassembled WGS sequence"/>
</dbReference>
<comment type="caution">
    <text evidence="1">The sequence shown here is derived from an EMBL/GenBank/DDBJ whole genome shotgun (WGS) entry which is preliminary data.</text>
</comment>
<accession>W9G132</accession>
<reference evidence="1 2" key="1">
    <citation type="submission" date="2013-08" db="EMBL/GenBank/DDBJ databases">
        <title>Intrasporangium oryzae NRRL B-24470.</title>
        <authorList>
            <person name="Liu H."/>
            <person name="Wang G."/>
        </authorList>
    </citation>
    <scope>NUCLEOTIDE SEQUENCE [LARGE SCALE GENOMIC DNA]</scope>
    <source>
        <strain evidence="1 2">NRRL B-24470</strain>
    </source>
</reference>
<gene>
    <name evidence="1" type="ORF">N865_20645</name>
</gene>
<dbReference type="eggNOG" id="ENOG502ZWGX">
    <property type="taxonomic scope" value="Bacteria"/>
</dbReference>
<dbReference type="Pfam" id="PF11343">
    <property type="entry name" value="DUF3145"/>
    <property type="match status" value="1"/>
</dbReference>
<protein>
    <recommendedName>
        <fullName evidence="3">DUF3145 domain-containing protein</fullName>
    </recommendedName>
</protein>
<evidence type="ECO:0000313" key="2">
    <source>
        <dbReference type="Proteomes" id="UP000019489"/>
    </source>
</evidence>
<sequence length="167" mass="18196">MSRVVTRGVVFVHGAPAALCPHVTWAVEAVLGERVHFDWIPQPAAPRMLRSELSWSGPAGTGAHLASALRGWDGLRYEITEEPSAGSDGARWSHTPSLGIHHTMISVSGDAVIHEDRLREAIARTRGDVIALQEEIDLLLGAAWDEELEPFRYAGDGAPVRWLHQVG</sequence>